<accession>A0A3N4IPG3</accession>
<name>A0A3N4IPG3_ASCIM</name>
<feature type="region of interest" description="Disordered" evidence="1">
    <location>
        <begin position="66"/>
        <end position="92"/>
    </location>
</feature>
<feature type="region of interest" description="Disordered" evidence="1">
    <location>
        <begin position="1"/>
        <end position="22"/>
    </location>
</feature>
<dbReference type="EMBL" id="ML119649">
    <property type="protein sequence ID" value="RPA86628.1"/>
    <property type="molecule type" value="Genomic_DNA"/>
</dbReference>
<keyword evidence="3" id="KW-1185">Reference proteome</keyword>
<evidence type="ECO:0000313" key="2">
    <source>
        <dbReference type="EMBL" id="RPA86628.1"/>
    </source>
</evidence>
<reference evidence="2 3" key="1">
    <citation type="journal article" date="2018" name="Nat. Ecol. Evol.">
        <title>Pezizomycetes genomes reveal the molecular basis of ectomycorrhizal truffle lifestyle.</title>
        <authorList>
            <person name="Murat C."/>
            <person name="Payen T."/>
            <person name="Noel B."/>
            <person name="Kuo A."/>
            <person name="Morin E."/>
            <person name="Chen J."/>
            <person name="Kohler A."/>
            <person name="Krizsan K."/>
            <person name="Balestrini R."/>
            <person name="Da Silva C."/>
            <person name="Montanini B."/>
            <person name="Hainaut M."/>
            <person name="Levati E."/>
            <person name="Barry K.W."/>
            <person name="Belfiori B."/>
            <person name="Cichocki N."/>
            <person name="Clum A."/>
            <person name="Dockter R.B."/>
            <person name="Fauchery L."/>
            <person name="Guy J."/>
            <person name="Iotti M."/>
            <person name="Le Tacon F."/>
            <person name="Lindquist E.A."/>
            <person name="Lipzen A."/>
            <person name="Malagnac F."/>
            <person name="Mello A."/>
            <person name="Molinier V."/>
            <person name="Miyauchi S."/>
            <person name="Poulain J."/>
            <person name="Riccioni C."/>
            <person name="Rubini A."/>
            <person name="Sitrit Y."/>
            <person name="Splivallo R."/>
            <person name="Traeger S."/>
            <person name="Wang M."/>
            <person name="Zifcakova L."/>
            <person name="Wipf D."/>
            <person name="Zambonelli A."/>
            <person name="Paolocci F."/>
            <person name="Nowrousian M."/>
            <person name="Ottonello S."/>
            <person name="Baldrian P."/>
            <person name="Spatafora J.W."/>
            <person name="Henrissat B."/>
            <person name="Nagy L.G."/>
            <person name="Aury J.M."/>
            <person name="Wincker P."/>
            <person name="Grigoriev I.V."/>
            <person name="Bonfante P."/>
            <person name="Martin F.M."/>
        </authorList>
    </citation>
    <scope>NUCLEOTIDE SEQUENCE [LARGE SCALE GENOMIC DNA]</scope>
    <source>
        <strain evidence="2 3">RN42</strain>
    </source>
</reference>
<protein>
    <submittedName>
        <fullName evidence="2">Uncharacterized protein</fullName>
    </submittedName>
</protein>
<feature type="compositionally biased region" description="Basic and acidic residues" evidence="1">
    <location>
        <begin position="76"/>
        <end position="92"/>
    </location>
</feature>
<dbReference type="Proteomes" id="UP000275078">
    <property type="component" value="Unassembled WGS sequence"/>
</dbReference>
<organism evidence="2 3">
    <name type="scientific">Ascobolus immersus RN42</name>
    <dbReference type="NCBI Taxonomy" id="1160509"/>
    <lineage>
        <taxon>Eukaryota</taxon>
        <taxon>Fungi</taxon>
        <taxon>Dikarya</taxon>
        <taxon>Ascomycota</taxon>
        <taxon>Pezizomycotina</taxon>
        <taxon>Pezizomycetes</taxon>
        <taxon>Pezizales</taxon>
        <taxon>Ascobolaceae</taxon>
        <taxon>Ascobolus</taxon>
    </lineage>
</organism>
<proteinExistence type="predicted"/>
<sequence length="92" mass="10825">MPHSTNKNTRKRSYSDFSTEPESFDVSKRYDFRFTKRDGSPPLTGPEILKRSRALVLAFHKSRYGDGAKWSTKKCMKAEQETDEHRDKKIRK</sequence>
<gene>
    <name evidence="2" type="ORF">BJ508DRAFT_358208</name>
</gene>
<dbReference type="AlphaFoldDB" id="A0A3N4IPG3"/>
<evidence type="ECO:0000313" key="3">
    <source>
        <dbReference type="Proteomes" id="UP000275078"/>
    </source>
</evidence>
<evidence type="ECO:0000256" key="1">
    <source>
        <dbReference type="SAM" id="MobiDB-lite"/>
    </source>
</evidence>